<name>A0A3Q9L446_SALET</name>
<gene>
    <name evidence="1" type="ORF">ELZ95_03765</name>
</gene>
<sequence>MPEFRAVGFNQQVKTLRVAEFVRFIERLCIADGGIGEWHRGGSRVYRTNRPPIKPPKTLDVKKPDGTFQYHQVSLTY</sequence>
<reference evidence="1" key="1">
    <citation type="submission" date="2018-12" db="EMBL/GenBank/DDBJ databases">
        <title>Complete genome sequences of twenty non-typhoidal Salmonella isolates from Rwanda.</title>
        <authorList>
            <person name="Byukusenge M."/>
            <person name="Li L."/>
            <person name="Subhashinie K."/>
            <person name="Nzayirambaho M."/>
            <person name="Kuchipudi S.V."/>
            <person name="Jayarao B.M."/>
        </authorList>
    </citation>
    <scope>NUCLEOTIDE SEQUENCE</scope>
    <source>
        <strain evidence="1">RSE28</strain>
    </source>
</reference>
<evidence type="ECO:0000313" key="1">
    <source>
        <dbReference type="EMBL" id="AZS94165.1"/>
    </source>
</evidence>
<dbReference type="AlphaFoldDB" id="A0A3Q9L446"/>
<organism evidence="1">
    <name type="scientific">Salmonella enterica subsp. enterica serovar Moero</name>
    <dbReference type="NCBI Taxonomy" id="2500154"/>
    <lineage>
        <taxon>Bacteria</taxon>
        <taxon>Pseudomonadati</taxon>
        <taxon>Pseudomonadota</taxon>
        <taxon>Gammaproteobacteria</taxon>
        <taxon>Enterobacterales</taxon>
        <taxon>Enterobacteriaceae</taxon>
        <taxon>Salmonella</taxon>
    </lineage>
</organism>
<proteinExistence type="predicted"/>
<protein>
    <submittedName>
        <fullName evidence="1">Uncharacterized protein</fullName>
    </submittedName>
</protein>
<dbReference type="EMBL" id="CP034706">
    <property type="protein sequence ID" value="AZS94165.1"/>
    <property type="molecule type" value="Genomic_DNA"/>
</dbReference>
<accession>A0A3Q9L446</accession>